<dbReference type="Pfam" id="PF12643">
    <property type="entry name" value="MazG-like"/>
    <property type="match status" value="1"/>
</dbReference>
<dbReference type="InterPro" id="IPR052555">
    <property type="entry name" value="dCTP_Pyrophosphatase"/>
</dbReference>
<dbReference type="InterPro" id="IPR025984">
    <property type="entry name" value="DCTPP"/>
</dbReference>
<protein>
    <recommendedName>
        <fullName evidence="3">Nucleotide pyrophosphohydrolase</fullName>
    </recommendedName>
</protein>
<dbReference type="Proteomes" id="UP000050934">
    <property type="component" value="Unassembled WGS sequence"/>
</dbReference>
<organism evidence="1 2">
    <name type="scientific">Limosilactobacillus secaliphilus</name>
    <dbReference type="NCBI Taxonomy" id="396268"/>
    <lineage>
        <taxon>Bacteria</taxon>
        <taxon>Bacillati</taxon>
        <taxon>Bacillota</taxon>
        <taxon>Bacilli</taxon>
        <taxon>Lactobacillales</taxon>
        <taxon>Lactobacillaceae</taxon>
        <taxon>Limosilactobacillus</taxon>
    </lineage>
</organism>
<dbReference type="PATRIC" id="fig|396268.3.peg.1460"/>
<dbReference type="GO" id="GO:0009143">
    <property type="term" value="P:nucleoside triphosphate catabolic process"/>
    <property type="evidence" value="ECO:0007669"/>
    <property type="project" value="InterPro"/>
</dbReference>
<comment type="caution">
    <text evidence="1">The sequence shown here is derived from an EMBL/GenBank/DDBJ whole genome shotgun (WGS) entry which is preliminary data.</text>
</comment>
<accession>A0A0R2I2Z0</accession>
<gene>
    <name evidence="1" type="ORF">IV45_GL001439</name>
</gene>
<dbReference type="PANTHER" id="PTHR46523">
    <property type="entry name" value="DCTP PYROPHOSPHATASE 1"/>
    <property type="match status" value="1"/>
</dbReference>
<dbReference type="CDD" id="cd11537">
    <property type="entry name" value="NTP-PPase_RS21-C6_like"/>
    <property type="match status" value="1"/>
</dbReference>
<dbReference type="RefSeq" id="WP_057740062.1">
    <property type="nucleotide sequence ID" value="NZ_JQBW01000005.1"/>
</dbReference>
<dbReference type="SUPFAM" id="SSF101386">
    <property type="entry name" value="all-alpha NTP pyrophosphatases"/>
    <property type="match status" value="1"/>
</dbReference>
<dbReference type="PIRSF" id="PIRSF029826">
    <property type="entry name" value="UCP029826_pph"/>
    <property type="match status" value="1"/>
</dbReference>
<reference evidence="1 2" key="1">
    <citation type="journal article" date="2015" name="Genome Announc.">
        <title>Expanding the biotechnology potential of lactobacilli through comparative genomics of 213 strains and associated genera.</title>
        <authorList>
            <person name="Sun Z."/>
            <person name="Harris H.M."/>
            <person name="McCann A."/>
            <person name="Guo C."/>
            <person name="Argimon S."/>
            <person name="Zhang W."/>
            <person name="Yang X."/>
            <person name="Jeffery I.B."/>
            <person name="Cooney J.C."/>
            <person name="Kagawa T.F."/>
            <person name="Liu W."/>
            <person name="Song Y."/>
            <person name="Salvetti E."/>
            <person name="Wrobel A."/>
            <person name="Rasinkangas P."/>
            <person name="Parkhill J."/>
            <person name="Rea M.C."/>
            <person name="O'Sullivan O."/>
            <person name="Ritari J."/>
            <person name="Douillard F.P."/>
            <person name="Paul Ross R."/>
            <person name="Yang R."/>
            <person name="Briner A.E."/>
            <person name="Felis G.E."/>
            <person name="de Vos W.M."/>
            <person name="Barrangou R."/>
            <person name="Klaenhammer T.R."/>
            <person name="Caufield P.W."/>
            <person name="Cui Y."/>
            <person name="Zhang H."/>
            <person name="O'Toole P.W."/>
        </authorList>
    </citation>
    <scope>NUCLEOTIDE SEQUENCE [LARGE SCALE GENOMIC DNA]</scope>
    <source>
        <strain evidence="1 2">DSM 17896</strain>
    </source>
</reference>
<dbReference type="AlphaFoldDB" id="A0A0R2I2Z0"/>
<sequence>MEYQDVLQILRKFTDERGWEKYHNLKDLALSVNLEASEVLEIFQWKDEKQQLTPEETAHLKEEIADTLIYLFYMCDKLKMDPYKEIQKKMAINEHRHWPEEESAKK</sequence>
<dbReference type="EMBL" id="JQBW01000005">
    <property type="protein sequence ID" value="KRN59291.1"/>
    <property type="molecule type" value="Genomic_DNA"/>
</dbReference>
<dbReference type="PANTHER" id="PTHR46523:SF1">
    <property type="entry name" value="DCTP PYROPHOSPHATASE 1"/>
    <property type="match status" value="1"/>
</dbReference>
<proteinExistence type="predicted"/>
<evidence type="ECO:0000313" key="1">
    <source>
        <dbReference type="EMBL" id="KRN59291.1"/>
    </source>
</evidence>
<evidence type="ECO:0000313" key="2">
    <source>
        <dbReference type="Proteomes" id="UP000050934"/>
    </source>
</evidence>
<dbReference type="STRING" id="396268.IV45_GL001439"/>
<name>A0A0R2I2Z0_9LACO</name>
<evidence type="ECO:0008006" key="3">
    <source>
        <dbReference type="Google" id="ProtNLM"/>
    </source>
</evidence>
<dbReference type="OrthoDB" id="9791898at2"/>
<dbReference type="Gene3D" id="1.10.287.1080">
    <property type="entry name" value="MazG-like"/>
    <property type="match status" value="1"/>
</dbReference>
<keyword evidence="2" id="KW-1185">Reference proteome</keyword>
<dbReference type="GO" id="GO:0047429">
    <property type="term" value="F:nucleoside triphosphate diphosphatase activity"/>
    <property type="evidence" value="ECO:0007669"/>
    <property type="project" value="InterPro"/>
</dbReference>